<dbReference type="PANTHER" id="PTHR41335:SF1">
    <property type="entry name" value="MEMBRANE PROTEIN"/>
    <property type="match status" value="1"/>
</dbReference>
<dbReference type="Pfam" id="PF06305">
    <property type="entry name" value="LapA_dom"/>
    <property type="match status" value="1"/>
</dbReference>
<feature type="transmembrane region" description="Helical" evidence="6">
    <location>
        <begin position="39"/>
        <end position="60"/>
    </location>
</feature>
<evidence type="ECO:0000313" key="8">
    <source>
        <dbReference type="EMBL" id="SHE27031.1"/>
    </source>
</evidence>
<reference evidence="8 9" key="1">
    <citation type="submission" date="2016-11" db="EMBL/GenBank/DDBJ databases">
        <authorList>
            <person name="Jaros S."/>
            <person name="Januszkiewicz K."/>
            <person name="Wedrychowicz H."/>
        </authorList>
    </citation>
    <scope>NUCLEOTIDE SEQUENCE [LARGE SCALE GENOMIC DNA]</scope>
    <source>
        <strain evidence="8 9">DSM 14828</strain>
    </source>
</reference>
<dbReference type="RefSeq" id="WP_073269040.1">
    <property type="nucleotide sequence ID" value="NZ_FQTU01000001.1"/>
</dbReference>
<keyword evidence="9" id="KW-1185">Reference proteome</keyword>
<organism evidence="8 9">
    <name type="scientific">Alkalibacter saccharofermentans DSM 14828</name>
    <dbReference type="NCBI Taxonomy" id="1120975"/>
    <lineage>
        <taxon>Bacteria</taxon>
        <taxon>Bacillati</taxon>
        <taxon>Bacillota</taxon>
        <taxon>Clostridia</taxon>
        <taxon>Eubacteriales</taxon>
        <taxon>Eubacteriaceae</taxon>
        <taxon>Alkalibacter</taxon>
    </lineage>
</organism>
<dbReference type="OrthoDB" id="1708221at2"/>
<dbReference type="PANTHER" id="PTHR41335">
    <property type="entry name" value="MEMBRANE PROTEIN-RELATED"/>
    <property type="match status" value="1"/>
</dbReference>
<dbReference type="AlphaFoldDB" id="A0A1M4S4A7"/>
<evidence type="ECO:0000256" key="1">
    <source>
        <dbReference type="ARBA" id="ARBA00022475"/>
    </source>
</evidence>
<keyword evidence="1" id="KW-1003">Cell membrane</keyword>
<evidence type="ECO:0000256" key="4">
    <source>
        <dbReference type="ARBA" id="ARBA00023136"/>
    </source>
</evidence>
<feature type="domain" description="Lipopolysaccharide assembly protein A" evidence="7">
    <location>
        <begin position="21"/>
        <end position="83"/>
    </location>
</feature>
<evidence type="ECO:0000256" key="5">
    <source>
        <dbReference type="SAM" id="MobiDB-lite"/>
    </source>
</evidence>
<dbReference type="EMBL" id="FQTU01000001">
    <property type="protein sequence ID" value="SHE27031.1"/>
    <property type="molecule type" value="Genomic_DNA"/>
</dbReference>
<evidence type="ECO:0000256" key="6">
    <source>
        <dbReference type="SAM" id="Phobius"/>
    </source>
</evidence>
<dbReference type="Proteomes" id="UP000184251">
    <property type="component" value="Unassembled WGS sequence"/>
</dbReference>
<dbReference type="STRING" id="1120975.SAMN02746064_00027"/>
<keyword evidence="2 6" id="KW-0812">Transmembrane</keyword>
<evidence type="ECO:0000256" key="2">
    <source>
        <dbReference type="ARBA" id="ARBA00022692"/>
    </source>
</evidence>
<sequence>MQAGFIVSIVFAILVTIFALQNAQPVDVKFFTFHGQASLALVILVSVAFGAAILGLFNFYSKLKHSKDAKALKKRISILESDLKNCRSDSESIAADCLHEEESSEESIKNNQDDTDNGEEIN</sequence>
<feature type="compositionally biased region" description="Acidic residues" evidence="5">
    <location>
        <begin position="113"/>
        <end position="122"/>
    </location>
</feature>
<proteinExistence type="predicted"/>
<name>A0A1M4S4A7_9FIRM</name>
<evidence type="ECO:0000259" key="7">
    <source>
        <dbReference type="Pfam" id="PF06305"/>
    </source>
</evidence>
<keyword evidence="3 6" id="KW-1133">Transmembrane helix</keyword>
<evidence type="ECO:0000313" key="9">
    <source>
        <dbReference type="Proteomes" id="UP000184251"/>
    </source>
</evidence>
<feature type="compositionally biased region" description="Basic and acidic residues" evidence="5">
    <location>
        <begin position="98"/>
        <end position="112"/>
    </location>
</feature>
<gene>
    <name evidence="8" type="ORF">SAMN02746064_00027</name>
</gene>
<feature type="region of interest" description="Disordered" evidence="5">
    <location>
        <begin position="98"/>
        <end position="122"/>
    </location>
</feature>
<evidence type="ECO:0000256" key="3">
    <source>
        <dbReference type="ARBA" id="ARBA00022989"/>
    </source>
</evidence>
<keyword evidence="4 6" id="KW-0472">Membrane</keyword>
<protein>
    <submittedName>
        <fullName evidence="8">Uncharacterized integral membrane protein</fullName>
    </submittedName>
</protein>
<dbReference type="GO" id="GO:0005886">
    <property type="term" value="C:plasma membrane"/>
    <property type="evidence" value="ECO:0007669"/>
    <property type="project" value="InterPro"/>
</dbReference>
<accession>A0A1M4S4A7</accession>
<dbReference type="InterPro" id="IPR010445">
    <property type="entry name" value="LapA_dom"/>
</dbReference>